<evidence type="ECO:0000313" key="7">
    <source>
        <dbReference type="EMBL" id="KAK4887686.1"/>
    </source>
</evidence>
<reference evidence="8" key="1">
    <citation type="submission" date="2023-01" db="EMBL/GenBank/DDBJ databases">
        <title>Key to firefly adult light organ development and bioluminescence: homeobox transcription factors regulate luciferase expression and transportation to peroxisome.</title>
        <authorList>
            <person name="Fu X."/>
        </authorList>
    </citation>
    <scope>NUCLEOTIDE SEQUENCE [LARGE SCALE GENOMIC DNA]</scope>
</reference>
<evidence type="ECO:0000256" key="5">
    <source>
        <dbReference type="SAM" id="MobiDB-lite"/>
    </source>
</evidence>
<evidence type="ECO:0000256" key="1">
    <source>
        <dbReference type="ARBA" id="ARBA00004123"/>
    </source>
</evidence>
<gene>
    <name evidence="7" type="ORF">RN001_003957</name>
</gene>
<dbReference type="EMBL" id="JARPUR010000001">
    <property type="protein sequence ID" value="KAK4887686.1"/>
    <property type="molecule type" value="Genomic_DNA"/>
</dbReference>
<keyword evidence="4" id="KW-0539">Nucleus</keyword>
<protein>
    <recommendedName>
        <fullName evidence="6">Sas10 C-terminal domain-containing protein</fullName>
    </recommendedName>
</protein>
<feature type="compositionally biased region" description="Acidic residues" evidence="5">
    <location>
        <begin position="10"/>
        <end position="40"/>
    </location>
</feature>
<sequence length="409" mass="47609">MSSKHTRFDDDIEYEPTDSETEYTQEENNDGDDHESDDEVAVYGVGADSSSDDDSDIALSDVEGQANDDDLPDVRAWGKDRRNYYSTDYVDPDYGGYQGTDAIRADLEEEEARNLQKQLMNEMDEDDFAFDFLEKDTKVEDKQPEEVIKTDISKLSKRQKLDLLHKESPEFFGLVDDFKKKMTILRDYVFPTLTLWKKNKVKYSNAIQFIRTYQEVISNYCTNINMYLLLKASRVNVQNHPVIKRLFQYRKLLSQLDPVFENVMRRQVEKLLEHNKTENEAPRKKVLKVLRNSNKEVTKQSKAKPETREASPIVEEKVEEPTEVDDDIEEEEDGDSRRAITYQIAKNKGLTPHRNKLQRNPRVKHRNKYRKALIRRKGAVRTVRTELSRYGGELSGIKATVSKSIKIKS</sequence>
<dbReference type="AlphaFoldDB" id="A0AAN7SED7"/>
<feature type="region of interest" description="Disordered" evidence="5">
    <location>
        <begin position="1"/>
        <end position="75"/>
    </location>
</feature>
<dbReference type="PANTHER" id="PTHR13237">
    <property type="entry name" value="SOMETHING ABOUT SILENCING PROTEIN 10-RELATED"/>
    <property type="match status" value="1"/>
</dbReference>
<dbReference type="PANTHER" id="PTHR13237:SF8">
    <property type="entry name" value="SOMETHING ABOUT SILENCING PROTEIN 10"/>
    <property type="match status" value="1"/>
</dbReference>
<comment type="caution">
    <text evidence="7">The sequence shown here is derived from an EMBL/GenBank/DDBJ whole genome shotgun (WGS) entry which is preliminary data.</text>
</comment>
<evidence type="ECO:0000256" key="2">
    <source>
        <dbReference type="ARBA" id="ARBA00010979"/>
    </source>
</evidence>
<keyword evidence="3" id="KW-0597">Phosphoprotein</keyword>
<comment type="similarity">
    <text evidence="2">Belongs to the SAS10 family.</text>
</comment>
<proteinExistence type="inferred from homology"/>
<keyword evidence="8" id="KW-1185">Reference proteome</keyword>
<dbReference type="InterPro" id="IPR018972">
    <property type="entry name" value="Sas10_C_dom"/>
</dbReference>
<name>A0AAN7SED7_9COLE</name>
<feature type="compositionally biased region" description="Basic residues" evidence="5">
    <location>
        <begin position="351"/>
        <end position="367"/>
    </location>
</feature>
<evidence type="ECO:0000256" key="4">
    <source>
        <dbReference type="ARBA" id="ARBA00023242"/>
    </source>
</evidence>
<evidence type="ECO:0000259" key="6">
    <source>
        <dbReference type="Pfam" id="PF09368"/>
    </source>
</evidence>
<feature type="compositionally biased region" description="Basic and acidic residues" evidence="5">
    <location>
        <begin position="293"/>
        <end position="320"/>
    </location>
</feature>
<feature type="compositionally biased region" description="Basic and acidic residues" evidence="5">
    <location>
        <begin position="274"/>
        <end position="283"/>
    </location>
</feature>
<dbReference type="Proteomes" id="UP001353858">
    <property type="component" value="Unassembled WGS sequence"/>
</dbReference>
<feature type="region of interest" description="Disordered" evidence="5">
    <location>
        <begin position="274"/>
        <end position="367"/>
    </location>
</feature>
<dbReference type="GO" id="GO:0032040">
    <property type="term" value="C:small-subunit processome"/>
    <property type="evidence" value="ECO:0007669"/>
    <property type="project" value="TreeGrafter"/>
</dbReference>
<evidence type="ECO:0000256" key="3">
    <source>
        <dbReference type="ARBA" id="ARBA00022553"/>
    </source>
</evidence>
<dbReference type="GO" id="GO:0000462">
    <property type="term" value="P:maturation of SSU-rRNA from tricistronic rRNA transcript (SSU-rRNA, 5.8S rRNA, LSU-rRNA)"/>
    <property type="evidence" value="ECO:0007669"/>
    <property type="project" value="TreeGrafter"/>
</dbReference>
<dbReference type="Pfam" id="PF04000">
    <property type="entry name" value="Sas10_Utp3"/>
    <property type="match status" value="1"/>
</dbReference>
<organism evidence="7 8">
    <name type="scientific">Aquatica leii</name>
    <dbReference type="NCBI Taxonomy" id="1421715"/>
    <lineage>
        <taxon>Eukaryota</taxon>
        <taxon>Metazoa</taxon>
        <taxon>Ecdysozoa</taxon>
        <taxon>Arthropoda</taxon>
        <taxon>Hexapoda</taxon>
        <taxon>Insecta</taxon>
        <taxon>Pterygota</taxon>
        <taxon>Neoptera</taxon>
        <taxon>Endopterygota</taxon>
        <taxon>Coleoptera</taxon>
        <taxon>Polyphaga</taxon>
        <taxon>Elateriformia</taxon>
        <taxon>Elateroidea</taxon>
        <taxon>Lampyridae</taxon>
        <taxon>Luciolinae</taxon>
        <taxon>Aquatica</taxon>
    </lineage>
</organism>
<evidence type="ECO:0000313" key="8">
    <source>
        <dbReference type="Proteomes" id="UP001353858"/>
    </source>
</evidence>
<dbReference type="Pfam" id="PF09368">
    <property type="entry name" value="Sas10"/>
    <property type="match status" value="1"/>
</dbReference>
<comment type="subcellular location">
    <subcellularLocation>
        <location evidence="1">Nucleus</location>
    </subcellularLocation>
</comment>
<dbReference type="InterPro" id="IPR007146">
    <property type="entry name" value="Sas10/Utp3/C1D"/>
</dbReference>
<feature type="domain" description="Sas10 C-terminal" evidence="6">
    <location>
        <begin position="335"/>
        <end position="407"/>
    </location>
</feature>
<accession>A0AAN7SED7</accession>
<feature type="compositionally biased region" description="Acidic residues" evidence="5">
    <location>
        <begin position="321"/>
        <end position="334"/>
    </location>
</feature>